<feature type="region of interest" description="Disordered" evidence="1">
    <location>
        <begin position="158"/>
        <end position="188"/>
    </location>
</feature>
<evidence type="ECO:0000256" key="1">
    <source>
        <dbReference type="SAM" id="MobiDB-lite"/>
    </source>
</evidence>
<feature type="compositionally biased region" description="Basic and acidic residues" evidence="1">
    <location>
        <begin position="96"/>
        <end position="106"/>
    </location>
</feature>
<reference evidence="2" key="1">
    <citation type="submission" date="2020-11" db="EMBL/GenBank/DDBJ databases">
        <authorList>
            <person name="Tran Van P."/>
        </authorList>
    </citation>
    <scope>NUCLEOTIDE SEQUENCE</scope>
</reference>
<feature type="non-terminal residue" evidence="2">
    <location>
        <position position="1"/>
    </location>
</feature>
<dbReference type="EMBL" id="OB691637">
    <property type="protein sequence ID" value="CAD7237756.1"/>
    <property type="molecule type" value="Genomic_DNA"/>
</dbReference>
<feature type="region of interest" description="Disordered" evidence="1">
    <location>
        <begin position="1"/>
        <end position="126"/>
    </location>
</feature>
<feature type="compositionally biased region" description="Basic and acidic residues" evidence="1">
    <location>
        <begin position="8"/>
        <end position="21"/>
    </location>
</feature>
<name>A0A7R8ZZQ4_9CRUS</name>
<feature type="compositionally biased region" description="Basic and acidic residues" evidence="1">
    <location>
        <begin position="66"/>
        <end position="82"/>
    </location>
</feature>
<protein>
    <submittedName>
        <fullName evidence="2">Uncharacterized protein</fullName>
    </submittedName>
</protein>
<accession>A0A7R8ZZQ4</accession>
<organism evidence="2">
    <name type="scientific">Cyprideis torosa</name>
    <dbReference type="NCBI Taxonomy" id="163714"/>
    <lineage>
        <taxon>Eukaryota</taxon>
        <taxon>Metazoa</taxon>
        <taxon>Ecdysozoa</taxon>
        <taxon>Arthropoda</taxon>
        <taxon>Crustacea</taxon>
        <taxon>Oligostraca</taxon>
        <taxon>Ostracoda</taxon>
        <taxon>Podocopa</taxon>
        <taxon>Podocopida</taxon>
        <taxon>Cytherocopina</taxon>
        <taxon>Cytheroidea</taxon>
        <taxon>Cytherideidae</taxon>
        <taxon>Cyprideis</taxon>
    </lineage>
</organism>
<evidence type="ECO:0000313" key="2">
    <source>
        <dbReference type="EMBL" id="CAD7237756.1"/>
    </source>
</evidence>
<gene>
    <name evidence="2" type="ORF">CTOB1V02_LOCUS15571</name>
</gene>
<sequence length="265" mass="30975">QPPLSTRYDFRERHPPPRDDWSAVSWRPRTSRPPRPFLNDQLSHPNPMDHGISAADRIPPNYSRFQEPRERYYEENVRDRQPRGRYAATEEDAEGMDPRYLEDLRSRQNRGRYASLEEDEEGRNRKFDDDTWYRTNRTRTNKNKNVKLVEKKKSEDVDLGIPLPLDPAGEGGRMYRPPEGEEEEEMLGEKGRIFEESEALKEEIEMPQVGNPEEDNPDFIEIPKDESKDAEIDPHDPNSDQGRGNVFKEPLVAVDEEVKSQAVDE</sequence>
<proteinExistence type="predicted"/>
<dbReference type="AlphaFoldDB" id="A0A7R8ZZQ4"/>
<feature type="compositionally biased region" description="Basic and acidic residues" evidence="1">
    <location>
        <begin position="221"/>
        <end position="238"/>
    </location>
</feature>
<feature type="non-terminal residue" evidence="2">
    <location>
        <position position="265"/>
    </location>
</feature>
<feature type="region of interest" description="Disordered" evidence="1">
    <location>
        <begin position="204"/>
        <end position="265"/>
    </location>
</feature>